<accession>A0A0A0HMP9</accession>
<dbReference type="NCBIfam" id="TIGR00494">
    <property type="entry name" value="crcB"/>
    <property type="match status" value="1"/>
</dbReference>
<evidence type="ECO:0000256" key="7">
    <source>
        <dbReference type="ARBA" id="ARBA00023065"/>
    </source>
</evidence>
<keyword evidence="12" id="KW-0813">Transport</keyword>
<protein>
    <recommendedName>
        <fullName evidence="12">Fluoride-specific ion channel FluC</fullName>
    </recommendedName>
</protein>
<evidence type="ECO:0000256" key="3">
    <source>
        <dbReference type="ARBA" id="ARBA00022519"/>
    </source>
</evidence>
<organism evidence="13 14">
    <name type="scientific">Roseovarius mucosus DSM 17069</name>
    <dbReference type="NCBI Taxonomy" id="1288298"/>
    <lineage>
        <taxon>Bacteria</taxon>
        <taxon>Pseudomonadati</taxon>
        <taxon>Pseudomonadota</taxon>
        <taxon>Alphaproteobacteria</taxon>
        <taxon>Rhodobacterales</taxon>
        <taxon>Roseobacteraceae</taxon>
        <taxon>Roseovarius</taxon>
    </lineage>
</organism>
<dbReference type="EMBL" id="AONH01000012">
    <property type="protein sequence ID" value="KGM87924.1"/>
    <property type="molecule type" value="Genomic_DNA"/>
</dbReference>
<comment type="subcellular location">
    <subcellularLocation>
        <location evidence="1 12">Cell membrane</location>
        <topology evidence="1 12">Multi-pass membrane protein</topology>
    </subcellularLocation>
</comment>
<dbReference type="HAMAP" id="MF_00454">
    <property type="entry name" value="FluC"/>
    <property type="match status" value="1"/>
</dbReference>
<comment type="function">
    <text evidence="12">Fluoride-specific ion channel. Important for reducing fluoride concentration in the cell, thus reducing its toxicity.</text>
</comment>
<dbReference type="STRING" id="215743.ROSMUCSMR3_01418"/>
<feature type="binding site" evidence="12">
    <location>
        <position position="100"/>
    </location>
    <ligand>
        <name>Na(+)</name>
        <dbReference type="ChEBI" id="CHEBI:29101"/>
        <note>structural</note>
    </ligand>
</feature>
<keyword evidence="8 12" id="KW-0472">Membrane</keyword>
<sequence length="151" mass="15832">MQVWCLALLDRVARLTNHHPRATDAGMMTAFLQVAVGGAIGSCLRYSVVLLAQRWTAPGFPVGVLGVNIVGSFLMGLAVVILAQRGTGQMSPLVMTGLLGGFTTFSAFSLEAFSLWERGQAMAALGYVGLSVGLSIGALILGVWLARGFFA</sequence>
<feature type="transmembrane region" description="Helical" evidence="12">
    <location>
        <begin position="122"/>
        <end position="146"/>
    </location>
</feature>
<evidence type="ECO:0000256" key="5">
    <source>
        <dbReference type="ARBA" id="ARBA00022989"/>
    </source>
</evidence>
<keyword evidence="4 12" id="KW-0812">Transmembrane</keyword>
<proteinExistence type="inferred from homology"/>
<evidence type="ECO:0000256" key="12">
    <source>
        <dbReference type="HAMAP-Rule" id="MF_00454"/>
    </source>
</evidence>
<name>A0A0A0HMP9_9RHOB</name>
<evidence type="ECO:0000313" key="14">
    <source>
        <dbReference type="Proteomes" id="UP000030021"/>
    </source>
</evidence>
<dbReference type="Pfam" id="PF02537">
    <property type="entry name" value="CRCB"/>
    <property type="match status" value="1"/>
</dbReference>
<dbReference type="eggNOG" id="COG0239">
    <property type="taxonomic scope" value="Bacteria"/>
</dbReference>
<dbReference type="PATRIC" id="fig|1288298.3.peg.2180"/>
<feature type="binding site" evidence="12">
    <location>
        <position position="103"/>
    </location>
    <ligand>
        <name>Na(+)</name>
        <dbReference type="ChEBI" id="CHEBI:29101"/>
        <note>structural</note>
    </ligand>
</feature>
<keyword evidence="9 12" id="KW-0407">Ion channel</keyword>
<keyword evidence="6 12" id="KW-0915">Sodium</keyword>
<dbReference type="InterPro" id="IPR003691">
    <property type="entry name" value="FluC"/>
</dbReference>
<keyword evidence="5 12" id="KW-1133">Transmembrane helix</keyword>
<dbReference type="AlphaFoldDB" id="A0A0A0HMP9"/>
<feature type="transmembrane region" description="Helical" evidence="12">
    <location>
        <begin position="94"/>
        <end position="116"/>
    </location>
</feature>
<evidence type="ECO:0000256" key="10">
    <source>
        <dbReference type="ARBA" id="ARBA00035120"/>
    </source>
</evidence>
<dbReference type="NCBIfam" id="NF010805">
    <property type="entry name" value="PRK14209.1"/>
    <property type="match status" value="1"/>
</dbReference>
<keyword evidence="12" id="KW-0479">Metal-binding</keyword>
<comment type="catalytic activity">
    <reaction evidence="11">
        <text>fluoride(in) = fluoride(out)</text>
        <dbReference type="Rhea" id="RHEA:76159"/>
        <dbReference type="ChEBI" id="CHEBI:17051"/>
    </reaction>
    <physiologicalReaction direction="left-to-right" evidence="11">
        <dbReference type="Rhea" id="RHEA:76160"/>
    </physiologicalReaction>
</comment>
<dbReference type="HOGENOM" id="CLU_114342_3_0_5"/>
<feature type="transmembrane region" description="Helical" evidence="12">
    <location>
        <begin position="30"/>
        <end position="48"/>
    </location>
</feature>
<keyword evidence="7 12" id="KW-0406">Ion transport</keyword>
<evidence type="ECO:0000256" key="8">
    <source>
        <dbReference type="ARBA" id="ARBA00023136"/>
    </source>
</evidence>
<dbReference type="PANTHER" id="PTHR28259:SF1">
    <property type="entry name" value="FLUORIDE EXPORT PROTEIN 1-RELATED"/>
    <property type="match status" value="1"/>
</dbReference>
<evidence type="ECO:0000256" key="6">
    <source>
        <dbReference type="ARBA" id="ARBA00023053"/>
    </source>
</evidence>
<evidence type="ECO:0000313" key="13">
    <source>
        <dbReference type="EMBL" id="KGM87924.1"/>
    </source>
</evidence>
<feature type="transmembrane region" description="Helical" evidence="12">
    <location>
        <begin position="60"/>
        <end position="82"/>
    </location>
</feature>
<dbReference type="PANTHER" id="PTHR28259">
    <property type="entry name" value="FLUORIDE EXPORT PROTEIN 1-RELATED"/>
    <property type="match status" value="1"/>
</dbReference>
<keyword evidence="2 12" id="KW-1003">Cell membrane</keyword>
<comment type="similarity">
    <text evidence="10 12">Belongs to the fluoride channel Fluc/FEX (TC 1.A.43) family.</text>
</comment>
<dbReference type="GO" id="GO:0140114">
    <property type="term" value="P:cellular detoxification of fluoride"/>
    <property type="evidence" value="ECO:0007669"/>
    <property type="project" value="UniProtKB-UniRule"/>
</dbReference>
<evidence type="ECO:0000256" key="1">
    <source>
        <dbReference type="ARBA" id="ARBA00004651"/>
    </source>
</evidence>
<keyword evidence="3" id="KW-0997">Cell inner membrane</keyword>
<reference evidence="13 14" key="1">
    <citation type="submission" date="2013-01" db="EMBL/GenBank/DDBJ databases">
        <authorList>
            <person name="Fiebig A."/>
            <person name="Goeker M."/>
            <person name="Klenk H.-P.P."/>
        </authorList>
    </citation>
    <scope>NUCLEOTIDE SEQUENCE [LARGE SCALE GENOMIC DNA]</scope>
    <source>
        <strain evidence="13 14">DSM 17069</strain>
    </source>
</reference>
<evidence type="ECO:0000256" key="9">
    <source>
        <dbReference type="ARBA" id="ARBA00023303"/>
    </source>
</evidence>
<comment type="activity regulation">
    <text evidence="12">Na(+) is not transported, but it plays an essential structural role and its presence is essential for fluoride channel function.</text>
</comment>
<evidence type="ECO:0000256" key="4">
    <source>
        <dbReference type="ARBA" id="ARBA00022692"/>
    </source>
</evidence>
<dbReference type="GO" id="GO:0005886">
    <property type="term" value="C:plasma membrane"/>
    <property type="evidence" value="ECO:0007669"/>
    <property type="project" value="UniProtKB-SubCell"/>
</dbReference>
<gene>
    <name evidence="12" type="primary">fluC</name>
    <name evidence="12" type="synonym">crcB</name>
    <name evidence="13" type="ORF">rosmuc_02163</name>
</gene>
<dbReference type="GO" id="GO:0062054">
    <property type="term" value="F:fluoride channel activity"/>
    <property type="evidence" value="ECO:0007669"/>
    <property type="project" value="UniProtKB-UniRule"/>
</dbReference>
<comment type="caution">
    <text evidence="13">The sequence shown here is derived from an EMBL/GenBank/DDBJ whole genome shotgun (WGS) entry which is preliminary data.</text>
</comment>
<evidence type="ECO:0000256" key="2">
    <source>
        <dbReference type="ARBA" id="ARBA00022475"/>
    </source>
</evidence>
<dbReference type="Proteomes" id="UP000030021">
    <property type="component" value="Unassembled WGS sequence"/>
</dbReference>
<dbReference type="GO" id="GO:0046872">
    <property type="term" value="F:metal ion binding"/>
    <property type="evidence" value="ECO:0007669"/>
    <property type="project" value="UniProtKB-KW"/>
</dbReference>
<evidence type="ECO:0000256" key="11">
    <source>
        <dbReference type="ARBA" id="ARBA00035585"/>
    </source>
</evidence>